<keyword evidence="5" id="KW-0408">Iron</keyword>
<organism evidence="7 8">
    <name type="scientific">Synechococcus phage S-H38</name>
    <dbReference type="NCBI Taxonomy" id="2783673"/>
    <lineage>
        <taxon>Viruses</taxon>
        <taxon>Duplodnaviria</taxon>
        <taxon>Heunggongvirae</taxon>
        <taxon>Uroviricota</taxon>
        <taxon>Caudoviricetes</taxon>
        <taxon>Pantevenvirales</taxon>
        <taxon>Kyanoviridae</taxon>
        <taxon>Yellowseavirus</taxon>
        <taxon>Yellowseavirus thirtyeight</taxon>
    </lineage>
</organism>
<dbReference type="SMART" id="SM00702">
    <property type="entry name" value="P4Hc"/>
    <property type="match status" value="1"/>
</dbReference>
<dbReference type="GO" id="GO:0005506">
    <property type="term" value="F:iron ion binding"/>
    <property type="evidence" value="ECO:0007669"/>
    <property type="project" value="InterPro"/>
</dbReference>
<dbReference type="InterPro" id="IPR005123">
    <property type="entry name" value="Oxoglu/Fe-dep_dioxygenase_dom"/>
</dbReference>
<proteinExistence type="predicted"/>
<feature type="domain" description="Fe2OG dioxygenase" evidence="6">
    <location>
        <begin position="109"/>
        <end position="205"/>
    </location>
</feature>
<dbReference type="PANTHER" id="PTHR10869">
    <property type="entry name" value="PROLYL 4-HYDROXYLASE ALPHA SUBUNIT"/>
    <property type="match status" value="1"/>
</dbReference>
<dbReference type="Proteomes" id="UP000663144">
    <property type="component" value="Segment"/>
</dbReference>
<dbReference type="InterPro" id="IPR044862">
    <property type="entry name" value="Pro_4_hyd_alph_FE2OG_OXY"/>
</dbReference>
<evidence type="ECO:0000313" key="8">
    <source>
        <dbReference type="Proteomes" id="UP000663144"/>
    </source>
</evidence>
<keyword evidence="3" id="KW-0223">Dioxygenase</keyword>
<dbReference type="Pfam" id="PF13640">
    <property type="entry name" value="2OG-FeII_Oxy_3"/>
    <property type="match status" value="1"/>
</dbReference>
<keyword evidence="8" id="KW-1185">Reference proteome</keyword>
<dbReference type="GO" id="GO:0031418">
    <property type="term" value="F:L-ascorbic acid binding"/>
    <property type="evidence" value="ECO:0007669"/>
    <property type="project" value="InterPro"/>
</dbReference>
<evidence type="ECO:0000256" key="3">
    <source>
        <dbReference type="ARBA" id="ARBA00022964"/>
    </source>
</evidence>
<dbReference type="GO" id="GO:0051213">
    <property type="term" value="F:dioxygenase activity"/>
    <property type="evidence" value="ECO:0007669"/>
    <property type="project" value="UniProtKB-KW"/>
</dbReference>
<keyword evidence="2" id="KW-0479">Metal-binding</keyword>
<dbReference type="PROSITE" id="PS51471">
    <property type="entry name" value="FE2OG_OXY"/>
    <property type="match status" value="1"/>
</dbReference>
<comment type="cofactor">
    <cofactor evidence="1">
        <name>L-ascorbate</name>
        <dbReference type="ChEBI" id="CHEBI:38290"/>
    </cofactor>
</comment>
<evidence type="ECO:0000256" key="4">
    <source>
        <dbReference type="ARBA" id="ARBA00023002"/>
    </source>
</evidence>
<dbReference type="PANTHER" id="PTHR10869:SF246">
    <property type="entry name" value="TRANSMEMBRANE PROLYL 4-HYDROXYLASE"/>
    <property type="match status" value="1"/>
</dbReference>
<evidence type="ECO:0000313" key="7">
    <source>
        <dbReference type="EMBL" id="QPB07846.1"/>
    </source>
</evidence>
<dbReference type="Gene3D" id="2.60.120.620">
    <property type="entry name" value="q2cbj1_9rhob like domain"/>
    <property type="match status" value="1"/>
</dbReference>
<keyword evidence="4" id="KW-0560">Oxidoreductase</keyword>
<dbReference type="GeneID" id="77946542"/>
<evidence type="ECO:0000256" key="5">
    <source>
        <dbReference type="ARBA" id="ARBA00023004"/>
    </source>
</evidence>
<dbReference type="EMBL" id="MW117965">
    <property type="protein sequence ID" value="QPB07846.1"/>
    <property type="molecule type" value="Genomic_DNA"/>
</dbReference>
<accession>A0A873WEV2</accession>
<name>A0A873WEV2_9CAUD</name>
<evidence type="ECO:0000259" key="6">
    <source>
        <dbReference type="PROSITE" id="PS51471"/>
    </source>
</evidence>
<evidence type="ECO:0000256" key="2">
    <source>
        <dbReference type="ARBA" id="ARBA00022723"/>
    </source>
</evidence>
<dbReference type="InterPro" id="IPR045054">
    <property type="entry name" value="P4HA-like"/>
</dbReference>
<sequence>MSEPTWELREDHIAIFDNFFPETLLDDYIRYFDFYSNFKSYDVNTDKKNYVYPRANDRIKDTNIDTITSVFWTQDYMDVSMVSHDMVNIFFDHIYPLYTEKYFVLGASSRHSIFEIKVQKTQPTEGYHVWHHEKDAFRTRNRLMAFILYLNDVEDGGETEFLFQKFRMKPKKNRLVLWPAGYTHTHRGNPPLSGDKYIATGWVEFGSMDL</sequence>
<evidence type="ECO:0000256" key="1">
    <source>
        <dbReference type="ARBA" id="ARBA00001961"/>
    </source>
</evidence>
<dbReference type="KEGG" id="vg:77946542"/>
<dbReference type="GO" id="GO:0016705">
    <property type="term" value="F:oxidoreductase activity, acting on paired donors, with incorporation or reduction of molecular oxygen"/>
    <property type="evidence" value="ECO:0007669"/>
    <property type="project" value="InterPro"/>
</dbReference>
<dbReference type="InterPro" id="IPR006620">
    <property type="entry name" value="Pro_4_hyd_alph"/>
</dbReference>
<protein>
    <submittedName>
        <fullName evidence="7">2OG-Fe(II) oxygenase</fullName>
    </submittedName>
</protein>
<dbReference type="RefSeq" id="YP_010670337.1">
    <property type="nucleotide sequence ID" value="NC_070964.1"/>
</dbReference>
<reference evidence="7" key="1">
    <citation type="submission" date="2020-10" db="EMBL/GenBank/DDBJ databases">
        <title>The Isolation and Genome Sequence of a Novel Cyanophage S-H38 from the Yellow Sea, China.</title>
        <authorList>
            <person name="Jiang T."/>
        </authorList>
    </citation>
    <scope>NUCLEOTIDE SEQUENCE</scope>
</reference>